<keyword evidence="6" id="KW-1185">Reference proteome</keyword>
<keyword evidence="3" id="KW-0964">Secreted</keyword>
<comment type="similarity">
    <text evidence="2">Belongs to the cerato-platanin family.</text>
</comment>
<organism evidence="5 6">
    <name type="scientific">Suillus luteus UH-Slu-Lm8-n1</name>
    <dbReference type="NCBI Taxonomy" id="930992"/>
    <lineage>
        <taxon>Eukaryota</taxon>
        <taxon>Fungi</taxon>
        <taxon>Dikarya</taxon>
        <taxon>Basidiomycota</taxon>
        <taxon>Agaricomycotina</taxon>
        <taxon>Agaricomycetes</taxon>
        <taxon>Agaricomycetidae</taxon>
        <taxon>Boletales</taxon>
        <taxon>Suillineae</taxon>
        <taxon>Suillaceae</taxon>
        <taxon>Suillus</taxon>
    </lineage>
</organism>
<evidence type="ECO:0000313" key="5">
    <source>
        <dbReference type="EMBL" id="KIK47552.1"/>
    </source>
</evidence>
<evidence type="ECO:0000256" key="4">
    <source>
        <dbReference type="SAM" id="SignalP"/>
    </source>
</evidence>
<gene>
    <name evidence="5" type="ORF">CY34DRAFT_73763</name>
</gene>
<keyword evidence="4" id="KW-0732">Signal</keyword>
<dbReference type="Pfam" id="PF07249">
    <property type="entry name" value="Cerato-platanin"/>
    <property type="match status" value="1"/>
</dbReference>
<evidence type="ECO:0000256" key="3">
    <source>
        <dbReference type="ARBA" id="ARBA00022525"/>
    </source>
</evidence>
<dbReference type="AlphaFoldDB" id="A0A0D0BPA1"/>
<comment type="subcellular location">
    <subcellularLocation>
        <location evidence="1">Secreted</location>
    </subcellularLocation>
</comment>
<name>A0A0D0BPA1_9AGAM</name>
<evidence type="ECO:0000313" key="6">
    <source>
        <dbReference type="Proteomes" id="UP000054485"/>
    </source>
</evidence>
<dbReference type="InParanoid" id="A0A0D0BPA1"/>
<evidence type="ECO:0000256" key="2">
    <source>
        <dbReference type="ARBA" id="ARBA00010421"/>
    </source>
</evidence>
<dbReference type="CDD" id="cd22778">
    <property type="entry name" value="DPBB_CEPL-like"/>
    <property type="match status" value="1"/>
</dbReference>
<dbReference type="InterPro" id="IPR036908">
    <property type="entry name" value="RlpA-like_sf"/>
</dbReference>
<feature type="chain" id="PRO_5002224760" description="Cerato-platanin" evidence="4">
    <location>
        <begin position="20"/>
        <end position="143"/>
    </location>
</feature>
<dbReference type="Gene3D" id="2.40.40.10">
    <property type="entry name" value="RlpA-like domain"/>
    <property type="match status" value="1"/>
</dbReference>
<dbReference type="SUPFAM" id="SSF50685">
    <property type="entry name" value="Barwin-like endoglucanases"/>
    <property type="match status" value="1"/>
</dbReference>
<accession>A0A0D0BPA1</accession>
<dbReference type="OrthoDB" id="4898945at2759"/>
<dbReference type="GO" id="GO:0005576">
    <property type="term" value="C:extracellular region"/>
    <property type="evidence" value="ECO:0007669"/>
    <property type="project" value="UniProtKB-SubCell"/>
</dbReference>
<dbReference type="Proteomes" id="UP000054485">
    <property type="component" value="Unassembled WGS sequence"/>
</dbReference>
<sequence>MKLSSAVALLSVFALPAFATQVSVTYDNFYDNSATSLSQVACSNGANGLLTKGYTTFGSLPSFPNIGGIPNLTWNSALCGTCWNLQYTTPTGTHESIYITAVDAAYTFNLSLEAFNKLTDNTGVAAGKVTATATQVATSFCGM</sequence>
<reference evidence="5 6" key="1">
    <citation type="submission" date="2014-04" db="EMBL/GenBank/DDBJ databases">
        <authorList>
            <consortium name="DOE Joint Genome Institute"/>
            <person name="Kuo A."/>
            <person name="Ruytinx J."/>
            <person name="Rineau F."/>
            <person name="Colpaert J."/>
            <person name="Kohler A."/>
            <person name="Nagy L.G."/>
            <person name="Floudas D."/>
            <person name="Copeland A."/>
            <person name="Barry K.W."/>
            <person name="Cichocki N."/>
            <person name="Veneault-Fourrey C."/>
            <person name="LaButti K."/>
            <person name="Lindquist E.A."/>
            <person name="Lipzen A."/>
            <person name="Lundell T."/>
            <person name="Morin E."/>
            <person name="Murat C."/>
            <person name="Sun H."/>
            <person name="Tunlid A."/>
            <person name="Henrissat B."/>
            <person name="Grigoriev I.V."/>
            <person name="Hibbett D.S."/>
            <person name="Martin F."/>
            <person name="Nordberg H.P."/>
            <person name="Cantor M.N."/>
            <person name="Hua S.X."/>
        </authorList>
    </citation>
    <scope>NUCLEOTIDE SEQUENCE [LARGE SCALE GENOMIC DNA]</scope>
    <source>
        <strain evidence="5 6">UH-Slu-Lm8-n1</strain>
    </source>
</reference>
<dbReference type="InterPro" id="IPR010829">
    <property type="entry name" value="Cerato-platanin"/>
</dbReference>
<reference evidence="6" key="2">
    <citation type="submission" date="2015-01" db="EMBL/GenBank/DDBJ databases">
        <title>Evolutionary Origins and Diversification of the Mycorrhizal Mutualists.</title>
        <authorList>
            <consortium name="DOE Joint Genome Institute"/>
            <consortium name="Mycorrhizal Genomics Consortium"/>
            <person name="Kohler A."/>
            <person name="Kuo A."/>
            <person name="Nagy L.G."/>
            <person name="Floudas D."/>
            <person name="Copeland A."/>
            <person name="Barry K.W."/>
            <person name="Cichocki N."/>
            <person name="Veneault-Fourrey C."/>
            <person name="LaButti K."/>
            <person name="Lindquist E.A."/>
            <person name="Lipzen A."/>
            <person name="Lundell T."/>
            <person name="Morin E."/>
            <person name="Murat C."/>
            <person name="Riley R."/>
            <person name="Ohm R."/>
            <person name="Sun H."/>
            <person name="Tunlid A."/>
            <person name="Henrissat B."/>
            <person name="Grigoriev I.V."/>
            <person name="Hibbett D.S."/>
            <person name="Martin F."/>
        </authorList>
    </citation>
    <scope>NUCLEOTIDE SEQUENCE [LARGE SCALE GENOMIC DNA]</scope>
    <source>
        <strain evidence="6">UH-Slu-Lm8-n1</strain>
    </source>
</reference>
<evidence type="ECO:0000256" key="1">
    <source>
        <dbReference type="ARBA" id="ARBA00004613"/>
    </source>
</evidence>
<evidence type="ECO:0008006" key="7">
    <source>
        <dbReference type="Google" id="ProtNLM"/>
    </source>
</evidence>
<proteinExistence type="inferred from homology"/>
<protein>
    <recommendedName>
        <fullName evidence="7">Cerato-platanin</fullName>
    </recommendedName>
</protein>
<dbReference type="HOGENOM" id="CLU_111635_0_0_1"/>
<dbReference type="EMBL" id="KN835146">
    <property type="protein sequence ID" value="KIK47552.1"/>
    <property type="molecule type" value="Genomic_DNA"/>
</dbReference>
<feature type="signal peptide" evidence="4">
    <location>
        <begin position="1"/>
        <end position="19"/>
    </location>
</feature>